<reference evidence="2 3" key="1">
    <citation type="submission" date="2024-10" db="EMBL/GenBank/DDBJ databases">
        <authorList>
            <person name="Kim D."/>
        </authorList>
    </citation>
    <scope>NUCLEOTIDE SEQUENCE [LARGE SCALE GENOMIC DNA]</scope>
    <source>
        <strain evidence="2">Taebaek</strain>
    </source>
</reference>
<keyword evidence="3" id="KW-1185">Reference proteome</keyword>
<accession>A0ABD2J4Y8</accession>
<dbReference type="EMBL" id="JBICCN010000222">
    <property type="protein sequence ID" value="KAL3085730.1"/>
    <property type="molecule type" value="Genomic_DNA"/>
</dbReference>
<feature type="region of interest" description="Disordered" evidence="1">
    <location>
        <begin position="1"/>
        <end position="54"/>
    </location>
</feature>
<proteinExistence type="predicted"/>
<gene>
    <name evidence="2" type="ORF">niasHS_009671</name>
</gene>
<name>A0ABD2J4Y8_HETSC</name>
<dbReference type="Proteomes" id="UP001620645">
    <property type="component" value="Unassembled WGS sequence"/>
</dbReference>
<protein>
    <submittedName>
        <fullName evidence="2">Uncharacterized protein</fullName>
    </submittedName>
</protein>
<evidence type="ECO:0000313" key="2">
    <source>
        <dbReference type="EMBL" id="KAL3085730.1"/>
    </source>
</evidence>
<evidence type="ECO:0000313" key="3">
    <source>
        <dbReference type="Proteomes" id="UP001620645"/>
    </source>
</evidence>
<feature type="compositionally biased region" description="Low complexity" evidence="1">
    <location>
        <begin position="1"/>
        <end position="22"/>
    </location>
</feature>
<sequence length="228" mass="24813">MKKKFSSNSPQPLSSSSSSSSSPHHRPLLGASSSSSSISIDQPEQKSSKQRQSVGFGQSVQVGDNAIRVFLYFQTQCANQTKQEKCEKVTVEHEIGLGKTPFTMTCKWDGISCSPSDETKQFFGQPLSPSSSPLFESEIFSQSSFYVNPSAGNKSTPSAQLGYNGNQKVTNFPTICGNQTTQNKCEGVTVDDQNEHGTVLFTMECEWDDGSKSCSPSKATKEYLKISK</sequence>
<organism evidence="2 3">
    <name type="scientific">Heterodera schachtii</name>
    <name type="common">Sugarbeet cyst nematode worm</name>
    <name type="synonym">Tylenchus schachtii</name>
    <dbReference type="NCBI Taxonomy" id="97005"/>
    <lineage>
        <taxon>Eukaryota</taxon>
        <taxon>Metazoa</taxon>
        <taxon>Ecdysozoa</taxon>
        <taxon>Nematoda</taxon>
        <taxon>Chromadorea</taxon>
        <taxon>Rhabditida</taxon>
        <taxon>Tylenchina</taxon>
        <taxon>Tylenchomorpha</taxon>
        <taxon>Tylenchoidea</taxon>
        <taxon>Heteroderidae</taxon>
        <taxon>Heteroderinae</taxon>
        <taxon>Heterodera</taxon>
    </lineage>
</organism>
<evidence type="ECO:0000256" key="1">
    <source>
        <dbReference type="SAM" id="MobiDB-lite"/>
    </source>
</evidence>
<comment type="caution">
    <text evidence="2">The sequence shown here is derived from an EMBL/GenBank/DDBJ whole genome shotgun (WGS) entry which is preliminary data.</text>
</comment>
<dbReference type="AlphaFoldDB" id="A0ABD2J4Y8"/>